<protein>
    <submittedName>
        <fullName evidence="4">Mitochondrial carrier domain superfamily</fullName>
    </submittedName>
</protein>
<evidence type="ECO:0000256" key="1">
    <source>
        <dbReference type="ARBA" id="ARBA00004370"/>
    </source>
</evidence>
<name>A0A9K3NHW9_HELAN</name>
<keyword evidence="5" id="KW-1185">Reference proteome</keyword>
<reference evidence="4" key="1">
    <citation type="journal article" date="2017" name="Nature">
        <title>The sunflower genome provides insights into oil metabolism, flowering and Asterid evolution.</title>
        <authorList>
            <person name="Badouin H."/>
            <person name="Gouzy J."/>
            <person name="Grassa C.J."/>
            <person name="Murat F."/>
            <person name="Staton S.E."/>
            <person name="Cottret L."/>
            <person name="Lelandais-Briere C."/>
            <person name="Owens G.L."/>
            <person name="Carrere S."/>
            <person name="Mayjonade B."/>
            <person name="Legrand L."/>
            <person name="Gill N."/>
            <person name="Kane N.C."/>
            <person name="Bowers J.E."/>
            <person name="Hubner S."/>
            <person name="Bellec A."/>
            <person name="Berard A."/>
            <person name="Berges H."/>
            <person name="Blanchet N."/>
            <person name="Boniface M.C."/>
            <person name="Brunel D."/>
            <person name="Catrice O."/>
            <person name="Chaidir N."/>
            <person name="Claudel C."/>
            <person name="Donnadieu C."/>
            <person name="Faraut T."/>
            <person name="Fievet G."/>
            <person name="Helmstetter N."/>
            <person name="King M."/>
            <person name="Knapp S.J."/>
            <person name="Lai Z."/>
            <person name="Le Paslier M.C."/>
            <person name="Lippi Y."/>
            <person name="Lorenzon L."/>
            <person name="Mandel J.R."/>
            <person name="Marage G."/>
            <person name="Marchand G."/>
            <person name="Marquand E."/>
            <person name="Bret-Mestries E."/>
            <person name="Morien E."/>
            <person name="Nambeesan S."/>
            <person name="Nguyen T."/>
            <person name="Pegot-Espagnet P."/>
            <person name="Pouilly N."/>
            <person name="Raftis F."/>
            <person name="Sallet E."/>
            <person name="Schiex T."/>
            <person name="Thomas J."/>
            <person name="Vandecasteele C."/>
            <person name="Vares D."/>
            <person name="Vear F."/>
            <person name="Vautrin S."/>
            <person name="Crespi M."/>
            <person name="Mangin B."/>
            <person name="Burke J.M."/>
            <person name="Salse J."/>
            <person name="Munos S."/>
            <person name="Vincourt P."/>
            <person name="Rieseberg L.H."/>
            <person name="Langlade N.B."/>
        </authorList>
    </citation>
    <scope>NUCLEOTIDE SEQUENCE</scope>
    <source>
        <tissue evidence="4">Leaves</tissue>
    </source>
</reference>
<evidence type="ECO:0000313" key="5">
    <source>
        <dbReference type="Proteomes" id="UP000215914"/>
    </source>
</evidence>
<proteinExistence type="predicted"/>
<evidence type="ECO:0000256" key="3">
    <source>
        <dbReference type="ARBA" id="ARBA00023136"/>
    </source>
</evidence>
<accession>A0A9K3NHW9</accession>
<dbReference type="GO" id="GO:0016020">
    <property type="term" value="C:membrane"/>
    <property type="evidence" value="ECO:0007669"/>
    <property type="project" value="UniProtKB-SubCell"/>
</dbReference>
<dbReference type="InterPro" id="IPR023395">
    <property type="entry name" value="MCP_dom_sf"/>
</dbReference>
<dbReference type="AlphaFoldDB" id="A0A9K3NHW9"/>
<evidence type="ECO:0000256" key="2">
    <source>
        <dbReference type="ARBA" id="ARBA00022692"/>
    </source>
</evidence>
<dbReference type="SUPFAM" id="SSF103506">
    <property type="entry name" value="Mitochondrial carrier"/>
    <property type="match status" value="1"/>
</dbReference>
<dbReference type="Gramene" id="mRNA:HanXRQr2_Chr07g0312401">
    <property type="protein sequence ID" value="mRNA:HanXRQr2_Chr07g0312401"/>
    <property type="gene ID" value="HanXRQr2_Chr07g0312401"/>
</dbReference>
<comment type="subcellular location">
    <subcellularLocation>
        <location evidence="1">Membrane</location>
    </subcellularLocation>
</comment>
<sequence>MEALLRSEPGAPLTVNQQVVAGASAGVAVAILATPTELVKCRSTSGTKGSEQYMDVAFRDDFSMDEVDLSIEKYEVLFGVGNNDPENLFAQDGIDSLFGTMDTSVANESSTGYENGVQPACSNAASGDSLRSCKTEPNPCYRTQLSNISFSTLTGDSNAGDYQDCGASSILLRDEPTWSTPAHDSTTSSGIRNDAVEARCTLNRGRFDAPLTFCCRSFD</sequence>
<keyword evidence="3" id="KW-0472">Membrane</keyword>
<organism evidence="4 5">
    <name type="scientific">Helianthus annuus</name>
    <name type="common">Common sunflower</name>
    <dbReference type="NCBI Taxonomy" id="4232"/>
    <lineage>
        <taxon>Eukaryota</taxon>
        <taxon>Viridiplantae</taxon>
        <taxon>Streptophyta</taxon>
        <taxon>Embryophyta</taxon>
        <taxon>Tracheophyta</taxon>
        <taxon>Spermatophyta</taxon>
        <taxon>Magnoliopsida</taxon>
        <taxon>eudicotyledons</taxon>
        <taxon>Gunneridae</taxon>
        <taxon>Pentapetalae</taxon>
        <taxon>asterids</taxon>
        <taxon>campanulids</taxon>
        <taxon>Asterales</taxon>
        <taxon>Asteraceae</taxon>
        <taxon>Asteroideae</taxon>
        <taxon>Heliantheae alliance</taxon>
        <taxon>Heliantheae</taxon>
        <taxon>Helianthus</taxon>
    </lineage>
</organism>
<evidence type="ECO:0000313" key="4">
    <source>
        <dbReference type="EMBL" id="KAF5800123.1"/>
    </source>
</evidence>
<reference evidence="4" key="2">
    <citation type="submission" date="2020-06" db="EMBL/GenBank/DDBJ databases">
        <title>Helianthus annuus Genome sequencing and assembly Release 2.</title>
        <authorList>
            <person name="Gouzy J."/>
            <person name="Langlade N."/>
            <person name="Munos S."/>
        </authorList>
    </citation>
    <scope>NUCLEOTIDE SEQUENCE</scope>
    <source>
        <tissue evidence="4">Leaves</tissue>
    </source>
</reference>
<gene>
    <name evidence="4" type="ORF">HanXRQr2_Chr07g0312401</name>
</gene>
<dbReference type="EMBL" id="MNCJ02000322">
    <property type="protein sequence ID" value="KAF5800123.1"/>
    <property type="molecule type" value="Genomic_DNA"/>
</dbReference>
<comment type="caution">
    <text evidence="4">The sequence shown here is derived from an EMBL/GenBank/DDBJ whole genome shotgun (WGS) entry which is preliminary data.</text>
</comment>
<keyword evidence="2" id="KW-0812">Transmembrane</keyword>
<dbReference type="Proteomes" id="UP000215914">
    <property type="component" value="Unassembled WGS sequence"/>
</dbReference>